<dbReference type="EMBL" id="MT631610">
    <property type="protein sequence ID" value="QNO55343.1"/>
    <property type="molecule type" value="Genomic_DNA"/>
</dbReference>
<dbReference type="Gene3D" id="3.30.1780.10">
    <property type="entry name" value="ornithine cyclodeaminase, domain 1"/>
    <property type="match status" value="1"/>
</dbReference>
<gene>
    <name evidence="2" type="primary">ala</name>
    <name evidence="2" type="ORF">BDIJAKCO_00017</name>
</gene>
<dbReference type="FunFam" id="3.40.50.720:FF:000311">
    <property type="entry name" value="Ornithine cyclodeaminase"/>
    <property type="match status" value="1"/>
</dbReference>
<dbReference type="Pfam" id="PF02423">
    <property type="entry name" value="OCD_Mu_crystall"/>
    <property type="match status" value="1"/>
</dbReference>
<dbReference type="InterPro" id="IPR036291">
    <property type="entry name" value="NAD(P)-bd_dom_sf"/>
</dbReference>
<keyword evidence="2" id="KW-0560">Oxidoreductase</keyword>
<accession>A0A7G9Z509</accession>
<dbReference type="SUPFAM" id="SSF51735">
    <property type="entry name" value="NAD(P)-binding Rossmann-fold domains"/>
    <property type="match status" value="1"/>
</dbReference>
<dbReference type="PANTHER" id="PTHR13812">
    <property type="entry name" value="KETIMINE REDUCTASE MU-CRYSTALLIN"/>
    <property type="match status" value="1"/>
</dbReference>
<dbReference type="GO" id="GO:0000286">
    <property type="term" value="F:alanine dehydrogenase activity"/>
    <property type="evidence" value="ECO:0007669"/>
    <property type="project" value="UniProtKB-EC"/>
</dbReference>
<dbReference type="Gene3D" id="3.40.50.720">
    <property type="entry name" value="NAD(P)-binding Rossmann-like Domain"/>
    <property type="match status" value="1"/>
</dbReference>
<dbReference type="AlphaFoldDB" id="A0A7G9Z509"/>
<dbReference type="GO" id="GO:0019752">
    <property type="term" value="P:carboxylic acid metabolic process"/>
    <property type="evidence" value="ECO:0007669"/>
    <property type="project" value="UniProtKB-ARBA"/>
</dbReference>
<comment type="similarity">
    <text evidence="1">Belongs to the ornithine cyclodeaminase/mu-crystallin family.</text>
</comment>
<dbReference type="InterPro" id="IPR003462">
    <property type="entry name" value="ODC_Mu_crystall"/>
</dbReference>
<evidence type="ECO:0000313" key="2">
    <source>
        <dbReference type="EMBL" id="QNO55343.1"/>
    </source>
</evidence>
<sequence length="329" mass="36153">MKKIKELNAVIITNEALKETLENLGWKTFISEIKRGFEQSALGQVVVPAKVYVNTGVSDMRCMPAYLPRYNPKYCGVKIVSVAPANKKLGLPTVLGEYLLRDAETQQLVAIMQAEEMTAYRTGAATGVATEALSWSDCKTLGIIGTGKQAYYQAKAILTVRDSIDRIKVFNRSEQRARDFSAKYGPEFGVDIAVVDLEDAVDADIVTTVTPATEPFIYSEQIKQGMHLNGVGADSKTKIEFDPEVLKKCRIFIDDFSQCVHSGELYRGLEKGIVAKGDLISLGDVLLGKAKGRTSKDDITFFKSTGVAFQDLITAILVFEGMPDKNKIK</sequence>
<dbReference type="PIRSF" id="PIRSF001439">
    <property type="entry name" value="CryM"/>
    <property type="match status" value="1"/>
</dbReference>
<name>A0A7G9Z509_9EURY</name>
<proteinExistence type="inferred from homology"/>
<dbReference type="EC" id="1.4.1.1" evidence="2"/>
<evidence type="ECO:0000256" key="1">
    <source>
        <dbReference type="ARBA" id="ARBA00008903"/>
    </source>
</evidence>
<reference evidence="2" key="1">
    <citation type="submission" date="2020-06" db="EMBL/GenBank/DDBJ databases">
        <title>Unique genomic features of the anaerobic methanotrophic archaea.</title>
        <authorList>
            <person name="Chadwick G.L."/>
            <person name="Skennerton C.T."/>
            <person name="Laso-Perez R."/>
            <person name="Leu A.O."/>
            <person name="Speth D.R."/>
            <person name="Yu H."/>
            <person name="Morgan-Lang C."/>
            <person name="Hatzenpichler R."/>
            <person name="Goudeau D."/>
            <person name="Malmstrom R."/>
            <person name="Brazelton W.J."/>
            <person name="Woyke T."/>
            <person name="Hallam S.J."/>
            <person name="Tyson G.W."/>
            <person name="Wegener G."/>
            <person name="Boetius A."/>
            <person name="Orphan V."/>
        </authorList>
    </citation>
    <scope>NUCLEOTIDE SEQUENCE</scope>
</reference>
<protein>
    <submittedName>
        <fullName evidence="2">Alanine dehydrogenase</fullName>
        <ecNumber evidence="2">1.4.1.1</ecNumber>
    </submittedName>
</protein>
<dbReference type="InterPro" id="IPR023401">
    <property type="entry name" value="ODC_N"/>
</dbReference>
<organism evidence="2">
    <name type="scientific">Candidatus Methanophaga sp. ANME-1 ERB7</name>
    <dbReference type="NCBI Taxonomy" id="2759913"/>
    <lineage>
        <taxon>Archaea</taxon>
        <taxon>Methanobacteriati</taxon>
        <taxon>Methanobacteriota</taxon>
        <taxon>Stenosarchaea group</taxon>
        <taxon>Methanomicrobia</taxon>
        <taxon>Candidatus Methanophagales</taxon>
        <taxon>Candidatus Methanophagaceae</taxon>
        <taxon>Candidatus Methanophaga</taxon>
    </lineage>
</organism>
<dbReference type="GO" id="GO:0005737">
    <property type="term" value="C:cytoplasm"/>
    <property type="evidence" value="ECO:0007669"/>
    <property type="project" value="TreeGrafter"/>
</dbReference>
<dbReference type="PANTHER" id="PTHR13812:SF19">
    <property type="entry name" value="KETIMINE REDUCTASE MU-CRYSTALLIN"/>
    <property type="match status" value="1"/>
</dbReference>